<keyword evidence="1" id="KW-0732">Signal</keyword>
<reference evidence="2" key="1">
    <citation type="submission" date="2022-01" db="EMBL/GenBank/DDBJ databases">
        <title>Genome Sequence Resource for Two Populations of Ditylenchus destructor, the Migratory Endoparasitic Phytonematode.</title>
        <authorList>
            <person name="Zhang H."/>
            <person name="Lin R."/>
            <person name="Xie B."/>
        </authorList>
    </citation>
    <scope>NUCLEOTIDE SEQUENCE</scope>
    <source>
        <strain evidence="2">BazhouSP</strain>
    </source>
</reference>
<proteinExistence type="predicted"/>
<feature type="signal peptide" evidence="1">
    <location>
        <begin position="1"/>
        <end position="19"/>
    </location>
</feature>
<evidence type="ECO:0000256" key="1">
    <source>
        <dbReference type="SAM" id="SignalP"/>
    </source>
</evidence>
<dbReference type="Proteomes" id="UP001201812">
    <property type="component" value="Unassembled WGS sequence"/>
</dbReference>
<dbReference type="EMBL" id="JAKKPZ010000273">
    <property type="protein sequence ID" value="KAI1697336.1"/>
    <property type="molecule type" value="Genomic_DNA"/>
</dbReference>
<feature type="chain" id="PRO_5042180930" evidence="1">
    <location>
        <begin position="20"/>
        <end position="198"/>
    </location>
</feature>
<keyword evidence="3" id="KW-1185">Reference proteome</keyword>
<protein>
    <submittedName>
        <fullName evidence="2">Uncharacterized protein</fullName>
    </submittedName>
</protein>
<gene>
    <name evidence="2" type="ORF">DdX_18552</name>
</gene>
<name>A0AAD4MPU8_9BILA</name>
<dbReference type="AlphaFoldDB" id="A0AAD4MPU8"/>
<evidence type="ECO:0000313" key="3">
    <source>
        <dbReference type="Proteomes" id="UP001201812"/>
    </source>
</evidence>
<organism evidence="2 3">
    <name type="scientific">Ditylenchus destructor</name>
    <dbReference type="NCBI Taxonomy" id="166010"/>
    <lineage>
        <taxon>Eukaryota</taxon>
        <taxon>Metazoa</taxon>
        <taxon>Ecdysozoa</taxon>
        <taxon>Nematoda</taxon>
        <taxon>Chromadorea</taxon>
        <taxon>Rhabditida</taxon>
        <taxon>Tylenchina</taxon>
        <taxon>Tylenchomorpha</taxon>
        <taxon>Sphaerularioidea</taxon>
        <taxon>Anguinidae</taxon>
        <taxon>Anguininae</taxon>
        <taxon>Ditylenchus</taxon>
    </lineage>
</organism>
<sequence>MTATIFKSVIIFTFCKISAFGEIQNPDFVDWSLREIVHFTGPLTLLEANDNLLEDWIEDAKDLHLEMYIDELASIVYDAIGVTESLIAYKPVLDTYIETAKLIGPPEVRSLRYVGEEKDFEANRRQFGKMFHAHIETLLLPKVKTGSHDGVMESHVPDVVKIRHFVDKHWTRHGRKNTTVETPDAEKKKWIIEPIEEL</sequence>
<accession>A0AAD4MPU8</accession>
<comment type="caution">
    <text evidence="2">The sequence shown here is derived from an EMBL/GenBank/DDBJ whole genome shotgun (WGS) entry which is preliminary data.</text>
</comment>
<evidence type="ECO:0000313" key="2">
    <source>
        <dbReference type="EMBL" id="KAI1697336.1"/>
    </source>
</evidence>